<dbReference type="GO" id="GO:0016655">
    <property type="term" value="F:oxidoreductase activity, acting on NAD(P)H, quinone or similar compound as acceptor"/>
    <property type="evidence" value="ECO:0007669"/>
    <property type="project" value="UniProtKB-UniRule"/>
</dbReference>
<evidence type="ECO:0000256" key="2">
    <source>
        <dbReference type="ARBA" id="ARBA00022475"/>
    </source>
</evidence>
<dbReference type="PANTHER" id="PTHR37838">
    <property type="entry name" value="NA(+)-TRANSLOCATING NADH-QUINONE REDUCTASE SUBUNIT C"/>
    <property type="match status" value="1"/>
</dbReference>
<evidence type="ECO:0000313" key="21">
    <source>
        <dbReference type="Proteomes" id="UP000288096"/>
    </source>
</evidence>
<evidence type="ECO:0000256" key="11">
    <source>
        <dbReference type="ARBA" id="ARBA00023053"/>
    </source>
</evidence>
<feature type="domain" description="FMN-binding" evidence="19">
    <location>
        <begin position="115"/>
        <end position="215"/>
    </location>
</feature>
<organism evidence="20 21">
    <name type="scientific">Desulfonema ishimotonii</name>
    <dbReference type="NCBI Taxonomy" id="45657"/>
    <lineage>
        <taxon>Bacteria</taxon>
        <taxon>Pseudomonadati</taxon>
        <taxon>Thermodesulfobacteriota</taxon>
        <taxon>Desulfobacteria</taxon>
        <taxon>Desulfobacterales</taxon>
        <taxon>Desulfococcaceae</taxon>
        <taxon>Desulfonema</taxon>
    </lineage>
</organism>
<comment type="function">
    <text evidence="16">NQR complex catalyzes the reduction of ubiquinone-1 to ubiquinol by two successive reactions, coupled with the transport of Na(+) ions from the cytoplasm to the periplasm. NqrA to NqrE are probably involved in the second step, the conversion of ubisemiquinone to ubiquinol.</text>
</comment>
<evidence type="ECO:0000259" key="19">
    <source>
        <dbReference type="SMART" id="SM00900"/>
    </source>
</evidence>
<feature type="chain" id="PRO_5019052605" description="Na(+)-translocating NADH-quinone reductase subunit C" evidence="18">
    <location>
        <begin position="25"/>
        <end position="234"/>
    </location>
</feature>
<name>A0A401G2C6_9BACT</name>
<evidence type="ECO:0000256" key="13">
    <source>
        <dbReference type="ARBA" id="ARBA00023075"/>
    </source>
</evidence>
<dbReference type="GO" id="GO:0005886">
    <property type="term" value="C:plasma membrane"/>
    <property type="evidence" value="ECO:0007669"/>
    <property type="project" value="UniProtKB-SubCell"/>
</dbReference>
<dbReference type="SMART" id="SM00900">
    <property type="entry name" value="FMN_bind"/>
    <property type="match status" value="1"/>
</dbReference>
<keyword evidence="2 16" id="KW-1003">Cell membrane</keyword>
<keyword evidence="13 16" id="KW-0830">Ubiquinone</keyword>
<gene>
    <name evidence="16" type="primary">nqrC</name>
    <name evidence="20" type="ORF">DENIS_4368</name>
</gene>
<dbReference type="InterPro" id="IPR007329">
    <property type="entry name" value="FMN-bd"/>
</dbReference>
<keyword evidence="12 16" id="KW-0406">Ion transport</keyword>
<comment type="caution">
    <text evidence="20">The sequence shown here is derived from an EMBL/GenBank/DDBJ whole genome shotgun (WGS) entry which is preliminary data.</text>
</comment>
<keyword evidence="14 16" id="KW-0472">Membrane</keyword>
<dbReference type="PIRSF" id="PIRSF009437">
    <property type="entry name" value="NQR-1_subunit_C"/>
    <property type="match status" value="1"/>
</dbReference>
<keyword evidence="18" id="KW-0732">Signal</keyword>
<evidence type="ECO:0000256" key="15">
    <source>
        <dbReference type="ARBA" id="ARBA00023201"/>
    </source>
</evidence>
<evidence type="ECO:0000256" key="9">
    <source>
        <dbReference type="ARBA" id="ARBA00022989"/>
    </source>
</evidence>
<sequence length="234" mass="25384">MSGNVRSLVFAGVMCLVCSLLLTAASSGLKPFQDRNVLIDKNKNILKSVGLIADGVTYSGPEIEKLYAANIRHVWIDAAGDIVPAARKQPGDLSMYLWLRGDAIASYIIPIESRGLWGKIYGYLALKNDGATISGFTVYQHNETPGLGGEIEKAWFQKNFQGKKIVGQDGEFVSVGIAKGAMAEAEKAHYVDGISGATLTGKFLTGGLRKTLREYEPISIRFRKNQMKRVPDGG</sequence>
<evidence type="ECO:0000256" key="18">
    <source>
        <dbReference type="SAM" id="SignalP"/>
    </source>
</evidence>
<keyword evidence="6 16" id="KW-0288">FMN</keyword>
<evidence type="ECO:0000256" key="14">
    <source>
        <dbReference type="ARBA" id="ARBA00023136"/>
    </source>
</evidence>
<comment type="cofactor">
    <cofactor evidence="16 17">
        <name>FMN</name>
        <dbReference type="ChEBI" id="CHEBI:58210"/>
    </cofactor>
</comment>
<dbReference type="AlphaFoldDB" id="A0A401G2C6"/>
<reference evidence="21" key="1">
    <citation type="submission" date="2017-11" db="EMBL/GenBank/DDBJ databases">
        <authorList>
            <person name="Watanabe M."/>
            <person name="Kojima H."/>
        </authorList>
    </citation>
    <scope>NUCLEOTIDE SEQUENCE [LARGE SCALE GENOMIC DNA]</scope>
    <source>
        <strain evidence="21">Tokyo 01</strain>
    </source>
</reference>
<evidence type="ECO:0000313" key="20">
    <source>
        <dbReference type="EMBL" id="GBC63374.1"/>
    </source>
</evidence>
<evidence type="ECO:0000256" key="5">
    <source>
        <dbReference type="ARBA" id="ARBA00022630"/>
    </source>
</evidence>
<keyword evidence="15 16" id="KW-0739">Sodium transport</keyword>
<dbReference type="Pfam" id="PF04205">
    <property type="entry name" value="FMN_bind"/>
    <property type="match status" value="1"/>
</dbReference>
<dbReference type="PANTHER" id="PTHR37838:SF1">
    <property type="entry name" value="NA(+)-TRANSLOCATING NADH-QUINONE REDUCTASE SUBUNIT C"/>
    <property type="match status" value="1"/>
</dbReference>
<keyword evidence="1 16" id="KW-0813">Transport</keyword>
<evidence type="ECO:0000256" key="3">
    <source>
        <dbReference type="ARBA" id="ARBA00022519"/>
    </source>
</evidence>
<evidence type="ECO:0000256" key="10">
    <source>
        <dbReference type="ARBA" id="ARBA00023027"/>
    </source>
</evidence>
<comment type="subunit">
    <text evidence="16 17">Composed of six subunits; NqrA, NqrB, NqrC, NqrD, NqrE and NqrF.</text>
</comment>
<dbReference type="GO" id="GO:0010181">
    <property type="term" value="F:FMN binding"/>
    <property type="evidence" value="ECO:0007669"/>
    <property type="project" value="UniProtKB-UniRule"/>
</dbReference>
<keyword evidence="10 16" id="KW-0520">NAD</keyword>
<evidence type="ECO:0000256" key="12">
    <source>
        <dbReference type="ARBA" id="ARBA00023065"/>
    </source>
</evidence>
<dbReference type="HAMAP" id="MF_00427">
    <property type="entry name" value="NqrC"/>
    <property type="match status" value="1"/>
</dbReference>
<dbReference type="Proteomes" id="UP000288096">
    <property type="component" value="Unassembled WGS sequence"/>
</dbReference>
<protein>
    <recommendedName>
        <fullName evidence="16 17">Na(+)-translocating NADH-quinone reductase subunit C</fullName>
        <shortName evidence="16 17">Na(+)-NQR subunit C</shortName>
        <shortName evidence="16 17">Na(+)-translocating NQR subunit C</shortName>
        <ecNumber evidence="16 17">7.2.1.1</ecNumber>
    </recommendedName>
    <alternativeName>
        <fullName evidence="16 17">NQR complex subunit C</fullName>
    </alternativeName>
    <alternativeName>
        <fullName evidence="16 17">NQR-1 subunit C</fullName>
    </alternativeName>
</protein>
<evidence type="ECO:0000256" key="1">
    <source>
        <dbReference type="ARBA" id="ARBA00022448"/>
    </source>
</evidence>
<keyword evidence="3" id="KW-0997">Cell inner membrane</keyword>
<comment type="caution">
    <text evidence="16">Lacks conserved residue(s) required for the propagation of feature annotation.</text>
</comment>
<comment type="similarity">
    <text evidence="16 17">Belongs to the NqrC family.</text>
</comment>
<feature type="modified residue" description="FMN phosphoryl threonine" evidence="16">
    <location>
        <position position="198"/>
    </location>
</feature>
<keyword evidence="9 16" id="KW-1133">Transmembrane helix</keyword>
<evidence type="ECO:0000256" key="17">
    <source>
        <dbReference type="PIRNR" id="PIRNR009437"/>
    </source>
</evidence>
<comment type="subcellular location">
    <subcellularLocation>
        <location evidence="16">Cell membrane</location>
        <topology evidence="16">Single-pass membrane protein</topology>
    </subcellularLocation>
</comment>
<evidence type="ECO:0000256" key="8">
    <source>
        <dbReference type="ARBA" id="ARBA00022967"/>
    </source>
</evidence>
<evidence type="ECO:0000256" key="4">
    <source>
        <dbReference type="ARBA" id="ARBA00022553"/>
    </source>
</evidence>
<proteinExistence type="inferred from homology"/>
<dbReference type="GO" id="GO:0006814">
    <property type="term" value="P:sodium ion transport"/>
    <property type="evidence" value="ECO:0007669"/>
    <property type="project" value="UniProtKB-UniRule"/>
</dbReference>
<evidence type="ECO:0000256" key="6">
    <source>
        <dbReference type="ARBA" id="ARBA00022643"/>
    </source>
</evidence>
<evidence type="ECO:0000256" key="16">
    <source>
        <dbReference type="HAMAP-Rule" id="MF_00427"/>
    </source>
</evidence>
<keyword evidence="5 16" id="KW-0285">Flavoprotein</keyword>
<feature type="signal peptide" evidence="18">
    <location>
        <begin position="1"/>
        <end position="24"/>
    </location>
</feature>
<dbReference type="InterPro" id="IPR010204">
    <property type="entry name" value="NqrC"/>
</dbReference>
<keyword evidence="21" id="KW-1185">Reference proteome</keyword>
<accession>A0A401G2C6</accession>
<comment type="catalytic activity">
    <reaction evidence="16 17">
        <text>a ubiquinone + n Na(+)(in) + NADH + H(+) = a ubiquinol + n Na(+)(out) + NAD(+)</text>
        <dbReference type="Rhea" id="RHEA:47748"/>
        <dbReference type="Rhea" id="RHEA-COMP:9565"/>
        <dbReference type="Rhea" id="RHEA-COMP:9566"/>
        <dbReference type="ChEBI" id="CHEBI:15378"/>
        <dbReference type="ChEBI" id="CHEBI:16389"/>
        <dbReference type="ChEBI" id="CHEBI:17976"/>
        <dbReference type="ChEBI" id="CHEBI:29101"/>
        <dbReference type="ChEBI" id="CHEBI:57540"/>
        <dbReference type="ChEBI" id="CHEBI:57945"/>
        <dbReference type="EC" id="7.2.1.1"/>
    </reaction>
</comment>
<dbReference type="NCBIfam" id="TIGR01938">
    <property type="entry name" value="nqrC"/>
    <property type="match status" value="1"/>
</dbReference>
<keyword evidence="11 16" id="KW-0915">Sodium</keyword>
<dbReference type="OrthoDB" id="9786835at2"/>
<dbReference type="EC" id="7.2.1.1" evidence="16 17"/>
<keyword evidence="4 16" id="KW-0597">Phosphoprotein</keyword>
<dbReference type="RefSeq" id="WP_124330447.1">
    <property type="nucleotide sequence ID" value="NZ_BEXT01000001.1"/>
</dbReference>
<keyword evidence="7 16" id="KW-0812">Transmembrane</keyword>
<keyword evidence="8 16" id="KW-1278">Translocase</keyword>
<dbReference type="EMBL" id="BEXT01000001">
    <property type="protein sequence ID" value="GBC63374.1"/>
    <property type="molecule type" value="Genomic_DNA"/>
</dbReference>
<evidence type="ECO:0000256" key="7">
    <source>
        <dbReference type="ARBA" id="ARBA00022692"/>
    </source>
</evidence>
<reference evidence="21" key="2">
    <citation type="submission" date="2019-01" db="EMBL/GenBank/DDBJ databases">
        <title>Genome sequence of Desulfonema ishimotonii strain Tokyo 01.</title>
        <authorList>
            <person name="Fukui M."/>
        </authorList>
    </citation>
    <scope>NUCLEOTIDE SEQUENCE [LARGE SCALE GENOMIC DNA]</scope>
    <source>
        <strain evidence="21">Tokyo 01</strain>
    </source>
</reference>